<dbReference type="InterPro" id="IPR029058">
    <property type="entry name" value="AB_hydrolase_fold"/>
</dbReference>
<accession>A0A1V9Z5M8</accession>
<feature type="domain" description="DUF676" evidence="2">
    <location>
        <begin position="109"/>
        <end position="248"/>
    </location>
</feature>
<sequence length="656" mass="72657">MSYVNYTLKCALLTALTMADTSKTECLPSPSSNEEESDLFGAPPAARDSEYMDLFGASPAPKITEYSEKSEDLPATVTLTASLTAEIDEDEDPSSLFGPPPTTPIEADVTHLVVLQHGLHGSPRDYHTFEFILKQVFANEPGLCIVAAQSNATESMLTHDGIDAGGIRLANEIESIAALCPKLEKISLIGHSLGGLYVRYCIGVLYGRRFFDRYKPLNVITLATPHLGIRVPFKRGSLNAVVNTLSSKLLDRIRDVFRSTGAQFVLQDQATPQTIDLAHPNIAIDPPPFQDATGKFEIQLPEPNDGYCMLFYRLHAKHLSVYFSDIDEDTLFEFDLTGYEAILFVPTPPSTIETEANQFIDPFESATNDTVLQLKGFHHGEKMDIEIRIETNVDWALCHALLLRLGSLRCVNYCGDKSRVRGTILTPRPIPSLLQCLAQGCFLWGYSLFKRRSLYSNIFFDIQVPYSCGSIRSYNPYKNNAATCATSPFYPHITLNSLSNAAFLRDTLPKQKWSEMDVYPVFKSAPSKSRFNGWANYGQYLFQSNKSASPASSPSSSYVNAPQSPSSHSASVDSPRADESNQVIVDNPEEAFVDDPLQDVLRGMLMNLQALPYERIDVIFDGVLGHERIIAKRHTAFTPNESGVDVVHHIADTLLL</sequence>
<evidence type="ECO:0000256" key="1">
    <source>
        <dbReference type="SAM" id="MobiDB-lite"/>
    </source>
</evidence>
<organism evidence="3 4">
    <name type="scientific">Thraustotheca clavata</name>
    <dbReference type="NCBI Taxonomy" id="74557"/>
    <lineage>
        <taxon>Eukaryota</taxon>
        <taxon>Sar</taxon>
        <taxon>Stramenopiles</taxon>
        <taxon>Oomycota</taxon>
        <taxon>Saprolegniomycetes</taxon>
        <taxon>Saprolegniales</taxon>
        <taxon>Achlyaceae</taxon>
        <taxon>Thraustotheca</taxon>
    </lineage>
</organism>
<keyword evidence="4" id="KW-1185">Reference proteome</keyword>
<reference evidence="3 4" key="1">
    <citation type="journal article" date="2014" name="Genome Biol. Evol.">
        <title>The secreted proteins of Achlya hypogyna and Thraustotheca clavata identify the ancestral oomycete secretome and reveal gene acquisitions by horizontal gene transfer.</title>
        <authorList>
            <person name="Misner I."/>
            <person name="Blouin N."/>
            <person name="Leonard G."/>
            <person name="Richards T.A."/>
            <person name="Lane C.E."/>
        </authorList>
    </citation>
    <scope>NUCLEOTIDE SEQUENCE [LARGE SCALE GENOMIC DNA]</scope>
    <source>
        <strain evidence="3 4">ATCC 34112</strain>
    </source>
</reference>
<feature type="compositionally biased region" description="Low complexity" evidence="1">
    <location>
        <begin position="552"/>
        <end position="574"/>
    </location>
</feature>
<comment type="caution">
    <text evidence="3">The sequence shown here is derived from an EMBL/GenBank/DDBJ whole genome shotgun (WGS) entry which is preliminary data.</text>
</comment>
<dbReference type="SUPFAM" id="SSF53474">
    <property type="entry name" value="alpha/beta-Hydrolases"/>
    <property type="match status" value="1"/>
</dbReference>
<dbReference type="PANTHER" id="PTHR12482">
    <property type="entry name" value="LIPASE ROG1-RELATED-RELATED"/>
    <property type="match status" value="1"/>
</dbReference>
<protein>
    <recommendedName>
        <fullName evidence="2">DUF676 domain-containing protein</fullName>
    </recommendedName>
</protein>
<evidence type="ECO:0000259" key="2">
    <source>
        <dbReference type="Pfam" id="PF05057"/>
    </source>
</evidence>
<name>A0A1V9Z5M8_9STRA</name>
<proteinExistence type="predicted"/>
<dbReference type="PANTHER" id="PTHR12482:SF62">
    <property type="entry name" value="LIPASE ROG1-RELATED"/>
    <property type="match status" value="1"/>
</dbReference>
<feature type="region of interest" description="Disordered" evidence="1">
    <location>
        <begin position="552"/>
        <end position="579"/>
    </location>
</feature>
<evidence type="ECO:0000313" key="4">
    <source>
        <dbReference type="Proteomes" id="UP000243217"/>
    </source>
</evidence>
<evidence type="ECO:0000313" key="3">
    <source>
        <dbReference type="EMBL" id="OQR93242.1"/>
    </source>
</evidence>
<dbReference type="Proteomes" id="UP000243217">
    <property type="component" value="Unassembled WGS sequence"/>
</dbReference>
<dbReference type="Gene3D" id="3.40.50.1820">
    <property type="entry name" value="alpha/beta hydrolase"/>
    <property type="match status" value="1"/>
</dbReference>
<dbReference type="EMBL" id="JNBS01002268">
    <property type="protein sequence ID" value="OQR93242.1"/>
    <property type="molecule type" value="Genomic_DNA"/>
</dbReference>
<dbReference type="InterPro" id="IPR007751">
    <property type="entry name" value="DUF676_lipase-like"/>
</dbReference>
<gene>
    <name evidence="3" type="ORF">THRCLA_08496</name>
</gene>
<dbReference type="OrthoDB" id="273452at2759"/>
<dbReference type="InterPro" id="IPR044294">
    <property type="entry name" value="Lipase-like"/>
</dbReference>
<feature type="region of interest" description="Disordered" evidence="1">
    <location>
        <begin position="23"/>
        <end position="43"/>
    </location>
</feature>
<dbReference type="Pfam" id="PF05057">
    <property type="entry name" value="DUF676"/>
    <property type="match status" value="1"/>
</dbReference>
<dbReference type="AlphaFoldDB" id="A0A1V9Z5M8"/>